<feature type="compositionally biased region" description="Basic residues" evidence="1">
    <location>
        <begin position="141"/>
        <end position="152"/>
    </location>
</feature>
<evidence type="ECO:0000256" key="1">
    <source>
        <dbReference type="SAM" id="MobiDB-lite"/>
    </source>
</evidence>
<protein>
    <submittedName>
        <fullName evidence="2">Uncharacterized protein</fullName>
    </submittedName>
</protein>
<feature type="region of interest" description="Disordered" evidence="1">
    <location>
        <begin position="1"/>
        <end position="44"/>
    </location>
</feature>
<comment type="caution">
    <text evidence="2">The sequence shown here is derived from an EMBL/GenBank/DDBJ whole genome shotgun (WGS) entry which is preliminary data.</text>
</comment>
<evidence type="ECO:0000313" key="2">
    <source>
        <dbReference type="EMBL" id="GBP68468.1"/>
    </source>
</evidence>
<feature type="region of interest" description="Disordered" evidence="1">
    <location>
        <begin position="124"/>
        <end position="152"/>
    </location>
</feature>
<dbReference type="EMBL" id="BGZK01001012">
    <property type="protein sequence ID" value="GBP68468.1"/>
    <property type="molecule type" value="Genomic_DNA"/>
</dbReference>
<dbReference type="AlphaFoldDB" id="A0A4C1XXZ0"/>
<reference evidence="2 3" key="1">
    <citation type="journal article" date="2019" name="Commun. Biol.">
        <title>The bagworm genome reveals a unique fibroin gene that provides high tensile strength.</title>
        <authorList>
            <person name="Kono N."/>
            <person name="Nakamura H."/>
            <person name="Ohtoshi R."/>
            <person name="Tomita M."/>
            <person name="Numata K."/>
            <person name="Arakawa K."/>
        </authorList>
    </citation>
    <scope>NUCLEOTIDE SEQUENCE [LARGE SCALE GENOMIC DNA]</scope>
</reference>
<organism evidence="2 3">
    <name type="scientific">Eumeta variegata</name>
    <name type="common">Bagworm moth</name>
    <name type="synonym">Eumeta japonica</name>
    <dbReference type="NCBI Taxonomy" id="151549"/>
    <lineage>
        <taxon>Eukaryota</taxon>
        <taxon>Metazoa</taxon>
        <taxon>Ecdysozoa</taxon>
        <taxon>Arthropoda</taxon>
        <taxon>Hexapoda</taxon>
        <taxon>Insecta</taxon>
        <taxon>Pterygota</taxon>
        <taxon>Neoptera</taxon>
        <taxon>Endopterygota</taxon>
        <taxon>Lepidoptera</taxon>
        <taxon>Glossata</taxon>
        <taxon>Ditrysia</taxon>
        <taxon>Tineoidea</taxon>
        <taxon>Psychidae</taxon>
        <taxon>Oiketicinae</taxon>
        <taxon>Eumeta</taxon>
    </lineage>
</organism>
<dbReference type="Proteomes" id="UP000299102">
    <property type="component" value="Unassembled WGS sequence"/>
</dbReference>
<sequence length="152" mass="16983">MNHAVLVRTHSDGGRRAAASAPGGGGGRRARRRSNSKMKLTRNRGDGSSIFVAAESYLFETVALRPGLAIYRELSSRTGCYYLNRNKTGTISKDTRRDINSRAFASRKLCYEINIPAMGRLRVRYAPPPRPRRAPEAARTPSRKRRGRKPRA</sequence>
<accession>A0A4C1XXZ0</accession>
<proteinExistence type="predicted"/>
<evidence type="ECO:0000313" key="3">
    <source>
        <dbReference type="Proteomes" id="UP000299102"/>
    </source>
</evidence>
<name>A0A4C1XXZ0_EUMVA</name>
<feature type="compositionally biased region" description="Basic residues" evidence="1">
    <location>
        <begin position="28"/>
        <end position="42"/>
    </location>
</feature>
<gene>
    <name evidence="2" type="ORF">EVAR_52629_1</name>
</gene>
<keyword evidence="3" id="KW-1185">Reference proteome</keyword>